<gene>
    <name evidence="2" type="ORF">MPHL21000_03850</name>
</gene>
<accession>A0A5N5VEN3</accession>
<keyword evidence="3" id="KW-1185">Reference proteome</keyword>
<protein>
    <submittedName>
        <fullName evidence="2">Aminoglycoside phosphotransferase</fullName>
    </submittedName>
</protein>
<evidence type="ECO:0000313" key="2">
    <source>
        <dbReference type="EMBL" id="KAB7758949.1"/>
    </source>
</evidence>
<comment type="caution">
    <text evidence="2">The sequence shown here is derived from an EMBL/GenBank/DDBJ whole genome shotgun (WGS) entry which is preliminary data.</text>
</comment>
<organism evidence="2 3">
    <name type="scientific">Mycolicibacterium phlei DSM 43239 = CCUG 21000</name>
    <dbReference type="NCBI Taxonomy" id="1226750"/>
    <lineage>
        <taxon>Bacteria</taxon>
        <taxon>Bacillati</taxon>
        <taxon>Actinomycetota</taxon>
        <taxon>Actinomycetes</taxon>
        <taxon>Mycobacteriales</taxon>
        <taxon>Mycobacteriaceae</taxon>
        <taxon>Mycolicibacterium</taxon>
    </lineage>
</organism>
<dbReference type="RefSeq" id="WP_061481249.1">
    <property type="nucleotide sequence ID" value="NZ_ANBO01000004.1"/>
</dbReference>
<name>A0A5N5VEN3_MYCPH</name>
<reference evidence="2 3" key="1">
    <citation type="submission" date="2012-10" db="EMBL/GenBank/DDBJ databases">
        <title>The draft sequence of the Mycobacterium pheli genome.</title>
        <authorList>
            <person name="Pettersson B.M.F."/>
            <person name="Das S."/>
            <person name="Dasgupta S."/>
            <person name="Bhattacharya A."/>
            <person name="Kirsebom L.A."/>
        </authorList>
    </citation>
    <scope>NUCLEOTIDE SEQUENCE [LARGE SCALE GENOMIC DNA]</scope>
    <source>
        <strain evidence="2 3">CCUG 21000</strain>
    </source>
</reference>
<dbReference type="InterPro" id="IPR011009">
    <property type="entry name" value="Kinase-like_dom_sf"/>
</dbReference>
<dbReference type="GeneID" id="74300887"/>
<keyword evidence="2" id="KW-0808">Transferase</keyword>
<dbReference type="GO" id="GO:0016740">
    <property type="term" value="F:transferase activity"/>
    <property type="evidence" value="ECO:0007669"/>
    <property type="project" value="UniProtKB-KW"/>
</dbReference>
<dbReference type="SUPFAM" id="SSF56112">
    <property type="entry name" value="Protein kinase-like (PK-like)"/>
    <property type="match status" value="1"/>
</dbReference>
<sequence length="309" mass="32926">MLTDAELAARTSRAVSAAVAAATDLGLRVTEPRVLHDVFSVVVHLSPAPVVARVPTVLPPSYRTTPHLQTEQQRAELAVTGWLADRGHPVIPPSPLVPREPVRREGFSMTFWQFVEELPGGEPDPHDRMVQTARLHAALRGYDGPLGFFTSAGSYIPEGLAQLTGLLPAADIARAQREWSVLAPVLTSRTAFEDTFPGVDLQPIHGDAPYYNMIETPDGALCSDFELVTVGAVESDLAMAGPDAVAAYDDTAVQLGLRPTDARVLRMAEAAGRLGAVAALAMAPQLPMLVDALAPVLDLWRSAPPLTGL</sequence>
<dbReference type="AlphaFoldDB" id="A0A5N5VEN3"/>
<dbReference type="EMBL" id="ANBP01000003">
    <property type="protein sequence ID" value="KAB7758949.1"/>
    <property type="molecule type" value="Genomic_DNA"/>
</dbReference>
<evidence type="ECO:0000313" key="3">
    <source>
        <dbReference type="Proteomes" id="UP000325690"/>
    </source>
</evidence>
<dbReference type="Proteomes" id="UP000325690">
    <property type="component" value="Unassembled WGS sequence"/>
</dbReference>
<feature type="domain" description="Aminoglycoside phosphotransferase" evidence="1">
    <location>
        <begin position="69"/>
        <end position="245"/>
    </location>
</feature>
<dbReference type="Pfam" id="PF01636">
    <property type="entry name" value="APH"/>
    <property type="match status" value="1"/>
</dbReference>
<evidence type="ECO:0000259" key="1">
    <source>
        <dbReference type="Pfam" id="PF01636"/>
    </source>
</evidence>
<proteinExistence type="predicted"/>
<dbReference type="InterPro" id="IPR002575">
    <property type="entry name" value="Aminoglycoside_PTrfase"/>
</dbReference>